<reference evidence="3" key="1">
    <citation type="submission" date="2025-08" db="UniProtKB">
        <authorList>
            <consortium name="RefSeq"/>
        </authorList>
    </citation>
    <scope>IDENTIFICATION</scope>
    <source>
        <tissue evidence="3">Thorax and Abdomen</tissue>
    </source>
</reference>
<evidence type="ECO:0000313" key="3">
    <source>
        <dbReference type="RefSeq" id="XP_046599396.1"/>
    </source>
</evidence>
<dbReference type="Pfam" id="PF00027">
    <property type="entry name" value="cNMP_binding"/>
    <property type="match status" value="1"/>
</dbReference>
<organism evidence="2 3">
    <name type="scientific">Neodiprion lecontei</name>
    <name type="common">Redheaded pine sawfly</name>
    <dbReference type="NCBI Taxonomy" id="441921"/>
    <lineage>
        <taxon>Eukaryota</taxon>
        <taxon>Metazoa</taxon>
        <taxon>Ecdysozoa</taxon>
        <taxon>Arthropoda</taxon>
        <taxon>Hexapoda</taxon>
        <taxon>Insecta</taxon>
        <taxon>Pterygota</taxon>
        <taxon>Neoptera</taxon>
        <taxon>Endopterygota</taxon>
        <taxon>Hymenoptera</taxon>
        <taxon>Tenthredinoidea</taxon>
        <taxon>Diprionidae</taxon>
        <taxon>Diprioninae</taxon>
        <taxon>Neodiprion</taxon>
    </lineage>
</organism>
<accession>A0ABM3GGJ8</accession>
<dbReference type="PROSITE" id="PS00889">
    <property type="entry name" value="CNMP_BINDING_2"/>
    <property type="match status" value="1"/>
</dbReference>
<dbReference type="InterPro" id="IPR000595">
    <property type="entry name" value="cNMP-bd_dom"/>
</dbReference>
<dbReference type="PANTHER" id="PTHR23011:SF41">
    <property type="entry name" value="CYCLIC NUCLEOTIDE-BINDING DOMAIN-CONTAINING PROTEIN"/>
    <property type="match status" value="1"/>
</dbReference>
<dbReference type="Proteomes" id="UP000829291">
    <property type="component" value="Chromosome 6"/>
</dbReference>
<dbReference type="CDD" id="cd00038">
    <property type="entry name" value="CAP_ED"/>
    <property type="match status" value="1"/>
</dbReference>
<dbReference type="GeneID" id="107219983"/>
<dbReference type="SMART" id="SM00100">
    <property type="entry name" value="cNMP"/>
    <property type="match status" value="1"/>
</dbReference>
<protein>
    <submittedName>
        <fullName evidence="3">Cyclic nucleotide-binding domain-containing protein 2-like</fullName>
    </submittedName>
</protein>
<feature type="domain" description="Cyclic nucleotide-binding" evidence="1">
    <location>
        <begin position="118"/>
        <end position="228"/>
    </location>
</feature>
<keyword evidence="2" id="KW-1185">Reference proteome</keyword>
<dbReference type="RefSeq" id="XP_046599396.1">
    <property type="nucleotide sequence ID" value="XM_046743440.1"/>
</dbReference>
<name>A0ABM3GGJ8_NEOLC</name>
<gene>
    <name evidence="3" type="primary">LOC107219983</name>
</gene>
<dbReference type="PROSITE" id="PS50042">
    <property type="entry name" value="CNMP_BINDING_3"/>
    <property type="match status" value="1"/>
</dbReference>
<dbReference type="InterPro" id="IPR014710">
    <property type="entry name" value="RmlC-like_jellyroll"/>
</dbReference>
<dbReference type="InterPro" id="IPR018490">
    <property type="entry name" value="cNMP-bd_dom_sf"/>
</dbReference>
<evidence type="ECO:0000313" key="2">
    <source>
        <dbReference type="Proteomes" id="UP000829291"/>
    </source>
</evidence>
<dbReference type="SUPFAM" id="SSF51206">
    <property type="entry name" value="cAMP-binding domain-like"/>
    <property type="match status" value="2"/>
</dbReference>
<evidence type="ECO:0000259" key="1">
    <source>
        <dbReference type="PROSITE" id="PS50042"/>
    </source>
</evidence>
<dbReference type="Gene3D" id="2.60.120.10">
    <property type="entry name" value="Jelly Rolls"/>
    <property type="match status" value="2"/>
</dbReference>
<sequence>MSRARSNSLRDIFVKPAVTKKKKSEKRKPIPKKLQGRYRFRAVTRLVLEYMEWIQEVPVFEDFVGDDITKNVKMAQRKRVPERKKLTIKDRSVLLTNIPGRSKENRAYLAVLMRNLQPYKKYPESMWDQIASVTGYQYFGSERVLVRQGHMPQMLYYIVRGEVKVSKIAEDSVTGDRIERVMETLGPGDMFGEVAILHAIPRSATVVTKTSVDLLTITREDFNVVLRPWLTEQWEIFKDAIVNFNYFKGWDEETMRECCILSKIRDYRPDEVLLGDAKGMVNYVHFILHGKCRVIEHMVIHEELVVNKVKYKLYDPQDFKNSESSHEAEPTFQDQVNEVETTERISNSTLQQAKLSNSKGLQSVPSEIDYTQLMLSRRPMNVDMERTSIFTLTLQDVVNEWHEITDVTEMLMKEPSVTSQKIYPKNVRTVFMQICLFHRGACFGLGEKMCNRRIVSISPTRCLLIPRYWLLEHNRANIWEQVRLFMDSKYPTTEQLFKKFVKNRRWMTYKKGLLHHIIENGRKIPNSTTIHDVPYSIRITDEIETIEKSE</sequence>
<dbReference type="InterPro" id="IPR018488">
    <property type="entry name" value="cNMP-bd_CS"/>
</dbReference>
<dbReference type="PANTHER" id="PTHR23011">
    <property type="entry name" value="CYCLIC NUCLEOTIDE-BINDING DOMAIN CONTAINING PROTEIN"/>
    <property type="match status" value="1"/>
</dbReference>
<proteinExistence type="predicted"/>